<dbReference type="InterPro" id="IPR044068">
    <property type="entry name" value="CB"/>
</dbReference>
<dbReference type="PROSITE" id="PS51898">
    <property type="entry name" value="TYR_RECOMBINASE"/>
    <property type="match status" value="1"/>
</dbReference>
<keyword evidence="2" id="KW-0238">DNA-binding</keyword>
<feature type="domain" description="Core-binding (CB)" evidence="5">
    <location>
        <begin position="2"/>
        <end position="83"/>
    </location>
</feature>
<evidence type="ECO:0000313" key="6">
    <source>
        <dbReference type="EMBL" id="MPL89318.1"/>
    </source>
</evidence>
<keyword evidence="1" id="KW-0229">DNA integration</keyword>
<dbReference type="InterPro" id="IPR002104">
    <property type="entry name" value="Integrase_catalytic"/>
</dbReference>
<organism evidence="6">
    <name type="scientific">bioreactor metagenome</name>
    <dbReference type="NCBI Taxonomy" id="1076179"/>
    <lineage>
        <taxon>unclassified sequences</taxon>
        <taxon>metagenomes</taxon>
        <taxon>ecological metagenomes</taxon>
    </lineage>
</organism>
<dbReference type="PANTHER" id="PTHR30349">
    <property type="entry name" value="PHAGE INTEGRASE-RELATED"/>
    <property type="match status" value="1"/>
</dbReference>
<dbReference type="InterPro" id="IPR011010">
    <property type="entry name" value="DNA_brk_join_enz"/>
</dbReference>
<dbReference type="InterPro" id="IPR013762">
    <property type="entry name" value="Integrase-like_cat_sf"/>
</dbReference>
<dbReference type="InterPro" id="IPR010998">
    <property type="entry name" value="Integrase_recombinase_N"/>
</dbReference>
<keyword evidence="3" id="KW-0233">DNA recombination</keyword>
<evidence type="ECO:0000256" key="2">
    <source>
        <dbReference type="ARBA" id="ARBA00023125"/>
    </source>
</evidence>
<dbReference type="SUPFAM" id="SSF56349">
    <property type="entry name" value="DNA breaking-rejoining enzymes"/>
    <property type="match status" value="1"/>
</dbReference>
<reference evidence="6" key="1">
    <citation type="submission" date="2019-08" db="EMBL/GenBank/DDBJ databases">
        <authorList>
            <person name="Kucharzyk K."/>
            <person name="Murdoch R.W."/>
            <person name="Higgins S."/>
            <person name="Loffler F."/>
        </authorList>
    </citation>
    <scope>NUCLEOTIDE SEQUENCE</scope>
</reference>
<dbReference type="Pfam" id="PF00589">
    <property type="entry name" value="Phage_integrase"/>
    <property type="match status" value="1"/>
</dbReference>
<dbReference type="EMBL" id="VSSQ01000277">
    <property type="protein sequence ID" value="MPL89318.1"/>
    <property type="molecule type" value="Genomic_DNA"/>
</dbReference>
<dbReference type="PROSITE" id="PS51900">
    <property type="entry name" value="CB"/>
    <property type="match status" value="1"/>
</dbReference>
<dbReference type="InterPro" id="IPR050090">
    <property type="entry name" value="Tyrosine_recombinase_XerCD"/>
</dbReference>
<dbReference type="GO" id="GO:0006310">
    <property type="term" value="P:DNA recombination"/>
    <property type="evidence" value="ECO:0007669"/>
    <property type="project" value="UniProtKB-KW"/>
</dbReference>
<comment type="caution">
    <text evidence="6">The sequence shown here is derived from an EMBL/GenBank/DDBJ whole genome shotgun (WGS) entry which is preliminary data.</text>
</comment>
<evidence type="ECO:0000259" key="4">
    <source>
        <dbReference type="PROSITE" id="PS51898"/>
    </source>
</evidence>
<accession>A0A644VDB3</accession>
<gene>
    <name evidence="6" type="primary">xerD_22</name>
    <name evidence="6" type="ORF">SDC9_35352</name>
</gene>
<dbReference type="GO" id="GO:0015074">
    <property type="term" value="P:DNA integration"/>
    <property type="evidence" value="ECO:0007669"/>
    <property type="project" value="UniProtKB-KW"/>
</dbReference>
<sequence>MIDLNHHISNYLYHCKNHKTLSPHSLKAYSIDLRQFIEFMKATNGELNRDNLSDFIAEMHKKYKPKSAKRKIASVKAFCNYLFFEGIVDNDPFARIQLRFKEPFVLPKTIPLSVISTLFEKMYGDLHKETNTSKQRNRIIRDIAVLELLFATGVRVSELCSLKAEDVDLLYGTVKINGKGSKERVVYIGNHEVIAALKKYKQLKDTSAGNSPQVFFFENTYHHPMSEQSVRHVIDNYTEKAGISQHLTPHMFRHSFATLLMEEGVDTRYIQKLLGHSSIVTTQIYTHVATSQQKEILTVKHPRNKLNLK</sequence>
<dbReference type="Pfam" id="PF02899">
    <property type="entry name" value="Phage_int_SAM_1"/>
    <property type="match status" value="1"/>
</dbReference>
<dbReference type="Gene3D" id="1.10.443.10">
    <property type="entry name" value="Intergrase catalytic core"/>
    <property type="match status" value="1"/>
</dbReference>
<dbReference type="PANTHER" id="PTHR30349:SF81">
    <property type="entry name" value="TYROSINE RECOMBINASE XERC"/>
    <property type="match status" value="1"/>
</dbReference>
<evidence type="ECO:0000256" key="3">
    <source>
        <dbReference type="ARBA" id="ARBA00023172"/>
    </source>
</evidence>
<feature type="domain" description="Tyr recombinase" evidence="4">
    <location>
        <begin position="105"/>
        <end position="298"/>
    </location>
</feature>
<name>A0A644VDB3_9ZZZZ</name>
<dbReference type="Gene3D" id="1.10.150.130">
    <property type="match status" value="1"/>
</dbReference>
<dbReference type="InterPro" id="IPR004107">
    <property type="entry name" value="Integrase_SAM-like_N"/>
</dbReference>
<dbReference type="GO" id="GO:0003677">
    <property type="term" value="F:DNA binding"/>
    <property type="evidence" value="ECO:0007669"/>
    <property type="project" value="UniProtKB-KW"/>
</dbReference>
<evidence type="ECO:0000259" key="5">
    <source>
        <dbReference type="PROSITE" id="PS51900"/>
    </source>
</evidence>
<dbReference type="AlphaFoldDB" id="A0A644VDB3"/>
<evidence type="ECO:0000256" key="1">
    <source>
        <dbReference type="ARBA" id="ARBA00022908"/>
    </source>
</evidence>
<proteinExistence type="predicted"/>
<protein>
    <submittedName>
        <fullName evidence="6">Tyrosine recombinase XerD</fullName>
    </submittedName>
</protein>